<organism evidence="4 5">
    <name type="scientific">Parasitella parasitica</name>
    <dbReference type="NCBI Taxonomy" id="35722"/>
    <lineage>
        <taxon>Eukaryota</taxon>
        <taxon>Fungi</taxon>
        <taxon>Fungi incertae sedis</taxon>
        <taxon>Mucoromycota</taxon>
        <taxon>Mucoromycotina</taxon>
        <taxon>Mucoromycetes</taxon>
        <taxon>Mucorales</taxon>
        <taxon>Mucorineae</taxon>
        <taxon>Mucoraceae</taxon>
        <taxon>Parasitella</taxon>
    </lineage>
</organism>
<feature type="domain" description="Beta-lactamase-related" evidence="3">
    <location>
        <begin position="65"/>
        <end position="432"/>
    </location>
</feature>
<name>A0A0B7NES6_9FUNG</name>
<evidence type="ECO:0000256" key="1">
    <source>
        <dbReference type="SAM" id="MobiDB-lite"/>
    </source>
</evidence>
<feature type="region of interest" description="Disordered" evidence="1">
    <location>
        <begin position="304"/>
        <end position="323"/>
    </location>
</feature>
<dbReference type="Gene3D" id="3.40.710.10">
    <property type="entry name" value="DD-peptidase/beta-lactamase superfamily"/>
    <property type="match status" value="1"/>
</dbReference>
<keyword evidence="2" id="KW-0732">Signal</keyword>
<evidence type="ECO:0000313" key="4">
    <source>
        <dbReference type="EMBL" id="CEP13875.1"/>
    </source>
</evidence>
<evidence type="ECO:0000259" key="3">
    <source>
        <dbReference type="Pfam" id="PF00144"/>
    </source>
</evidence>
<sequence>MLSIKSAISFIVPVVSFVVYQAATKTDFSTLPCALAGFNCPSNIPIHGFFDGSYEETYNVFVDNIKKGREVGAGLTVYVDGKKVVSLQGGWQDVENKIEYTNDTLQMVFSSTKALSAIVIAQLVDQGLLSYDERISTYWPEFAQNKKENVTLMDLMRHTAGVGALDAPLSMANVSDPKVFSEILASQPHNFDGQPVHSYHAITQGWYQNEIIRRVDPQHRTVDDFAREFKDKYGSEWYLKPDATEGVNLSRIAPFYQKPKYQQLLNLAATYLNPFSDKTFINSVFDKNSLFTKTVIHPNINQKEGVMNNRDPENRAVEGPSYSGHTNADSMAKIGAMMANRGRAIVKGEPDLFTKDSTYQEATTFIAAEIDEVFPQLPIINQRGGFMVFSNENFFDLSDNDTFFVGGTGAGGSLFVWNEKYNIAIAYAMNGYSDTIGPDIRTVSIVKSVYNQVKKQKSKAI</sequence>
<accession>A0A0B7NES6</accession>
<dbReference type="PANTHER" id="PTHR43319">
    <property type="entry name" value="BETA-LACTAMASE-RELATED"/>
    <property type="match status" value="1"/>
</dbReference>
<dbReference type="Proteomes" id="UP000054107">
    <property type="component" value="Unassembled WGS sequence"/>
</dbReference>
<feature type="chain" id="PRO_5002135344" description="Beta-lactamase-related domain-containing protein" evidence="2">
    <location>
        <begin position="17"/>
        <end position="461"/>
    </location>
</feature>
<dbReference type="PANTHER" id="PTHR43319:SF3">
    <property type="entry name" value="BETA-LACTAMASE-RELATED DOMAIN-CONTAINING PROTEIN"/>
    <property type="match status" value="1"/>
</dbReference>
<dbReference type="InterPro" id="IPR012338">
    <property type="entry name" value="Beta-lactam/transpept-like"/>
</dbReference>
<dbReference type="SUPFAM" id="SSF56601">
    <property type="entry name" value="beta-lactamase/transpeptidase-like"/>
    <property type="match status" value="1"/>
</dbReference>
<dbReference type="InterPro" id="IPR001466">
    <property type="entry name" value="Beta-lactam-related"/>
</dbReference>
<dbReference type="Pfam" id="PF00144">
    <property type="entry name" value="Beta-lactamase"/>
    <property type="match status" value="1"/>
</dbReference>
<protein>
    <recommendedName>
        <fullName evidence="3">Beta-lactamase-related domain-containing protein</fullName>
    </recommendedName>
</protein>
<proteinExistence type="predicted"/>
<reference evidence="4 5" key="1">
    <citation type="submission" date="2014-09" db="EMBL/GenBank/DDBJ databases">
        <authorList>
            <person name="Ellenberger Sabrina"/>
        </authorList>
    </citation>
    <scope>NUCLEOTIDE SEQUENCE [LARGE SCALE GENOMIC DNA]</scope>
    <source>
        <strain evidence="4 5">CBS 412.66</strain>
    </source>
</reference>
<dbReference type="EMBL" id="LN730558">
    <property type="protein sequence ID" value="CEP13875.1"/>
    <property type="molecule type" value="Genomic_DNA"/>
</dbReference>
<evidence type="ECO:0000313" key="5">
    <source>
        <dbReference type="Proteomes" id="UP000054107"/>
    </source>
</evidence>
<dbReference type="InterPro" id="IPR052907">
    <property type="entry name" value="Beta-lactamase/esterase"/>
</dbReference>
<dbReference type="STRING" id="35722.A0A0B7NES6"/>
<dbReference type="AlphaFoldDB" id="A0A0B7NES6"/>
<keyword evidence="5" id="KW-1185">Reference proteome</keyword>
<gene>
    <name evidence="4" type="primary">PARPA_08010.1 scaffold 31073</name>
</gene>
<evidence type="ECO:0000256" key="2">
    <source>
        <dbReference type="SAM" id="SignalP"/>
    </source>
</evidence>
<feature type="signal peptide" evidence="2">
    <location>
        <begin position="1"/>
        <end position="16"/>
    </location>
</feature>
<dbReference type="OrthoDB" id="5946976at2759"/>